<accession>G8WU55</accession>
<dbReference type="AlphaFoldDB" id="G8WU55"/>
<dbReference type="Proteomes" id="UP000007842">
    <property type="component" value="Chromosome"/>
</dbReference>
<name>G8WU55_STREN</name>
<sequence>MNPAASLSFHACVVNGVNALHERLEHRRHAAHQRRAAEDDRVGAVEQRQHLRVVPAARGDVLGPDLDEMRPGARHPPRPGGEVFGQHPDVPVHRVEEHRHRGHRYVLRTVDVLDRHRCSPLPFVGESRVPGHHGPRTARHQRRTSARSDR</sequence>
<gene>
    <name evidence="2" type="ordered locus">SCATT_25060</name>
</gene>
<feature type="region of interest" description="Disordered" evidence="1">
    <location>
        <begin position="55"/>
        <end position="87"/>
    </location>
</feature>
<organism evidence="2 3">
    <name type="scientific">Streptantibioticus cattleyicolor (strain ATCC 35852 / DSM 46488 / JCM 4925 / NBRC 14057 / NRRL 8057)</name>
    <name type="common">Streptomyces cattleya</name>
    <dbReference type="NCBI Taxonomy" id="1003195"/>
    <lineage>
        <taxon>Bacteria</taxon>
        <taxon>Bacillati</taxon>
        <taxon>Actinomycetota</taxon>
        <taxon>Actinomycetes</taxon>
        <taxon>Kitasatosporales</taxon>
        <taxon>Streptomycetaceae</taxon>
        <taxon>Streptantibioticus</taxon>
    </lineage>
</organism>
<evidence type="ECO:0000313" key="2">
    <source>
        <dbReference type="EMBL" id="AEW94877.1"/>
    </source>
</evidence>
<proteinExistence type="predicted"/>
<evidence type="ECO:0000313" key="3">
    <source>
        <dbReference type="Proteomes" id="UP000007842"/>
    </source>
</evidence>
<protein>
    <submittedName>
        <fullName evidence="2">Uncharacterized protein</fullName>
    </submittedName>
</protein>
<dbReference type="EMBL" id="CP003219">
    <property type="protein sequence ID" value="AEW94877.1"/>
    <property type="molecule type" value="Genomic_DNA"/>
</dbReference>
<feature type="compositionally biased region" description="Basic residues" evidence="1">
    <location>
        <begin position="130"/>
        <end position="150"/>
    </location>
</feature>
<keyword evidence="3" id="KW-1185">Reference proteome</keyword>
<reference evidence="3" key="1">
    <citation type="submission" date="2011-12" db="EMBL/GenBank/DDBJ databases">
        <title>Complete genome sequence of Streptomyces cattleya strain DSM 46488.</title>
        <authorList>
            <person name="Ou H.-Y."/>
            <person name="Li P."/>
            <person name="Zhao C."/>
            <person name="O'Hagan D."/>
            <person name="Deng Z."/>
        </authorList>
    </citation>
    <scope>NUCLEOTIDE SEQUENCE [LARGE SCALE GENOMIC DNA]</scope>
    <source>
        <strain evidence="3">ATCC 35852 / DSM 46488 / JCM 4925 / NBRC 14057 / NRRL 8057</strain>
    </source>
</reference>
<dbReference type="KEGG" id="scy:SCATT_25060"/>
<dbReference type="PATRIC" id="fig|1003195.29.peg.2510"/>
<evidence type="ECO:0000256" key="1">
    <source>
        <dbReference type="SAM" id="MobiDB-lite"/>
    </source>
</evidence>
<feature type="region of interest" description="Disordered" evidence="1">
    <location>
        <begin position="123"/>
        <end position="150"/>
    </location>
</feature>
<dbReference type="STRING" id="1003195.SCATT_25060"/>
<dbReference type="HOGENOM" id="CLU_1739461_0_0_11"/>